<feature type="domain" description="Endonuclease/exonuclease/phosphatase" evidence="1">
    <location>
        <begin position="100"/>
        <end position="171"/>
    </location>
</feature>
<dbReference type="OrthoDB" id="6756458at2759"/>
<protein>
    <recommendedName>
        <fullName evidence="1">Endonuclease/exonuclease/phosphatase domain-containing protein</fullName>
    </recommendedName>
</protein>
<keyword evidence="3" id="KW-1185">Reference proteome</keyword>
<evidence type="ECO:0000313" key="3">
    <source>
        <dbReference type="Proteomes" id="UP001152888"/>
    </source>
</evidence>
<dbReference type="InterPro" id="IPR005135">
    <property type="entry name" value="Endo/exonuclease/phosphatase"/>
</dbReference>
<dbReference type="Pfam" id="PF14529">
    <property type="entry name" value="Exo_endo_phos_2"/>
    <property type="match status" value="1"/>
</dbReference>
<comment type="caution">
    <text evidence="2">The sequence shown here is derived from an EMBL/GenBank/DDBJ whole genome shotgun (WGS) entry which is preliminary data.</text>
</comment>
<proteinExistence type="predicted"/>
<organism evidence="2 3">
    <name type="scientific">Acanthoscelides obtectus</name>
    <name type="common">Bean weevil</name>
    <name type="synonym">Bruchus obtectus</name>
    <dbReference type="NCBI Taxonomy" id="200917"/>
    <lineage>
        <taxon>Eukaryota</taxon>
        <taxon>Metazoa</taxon>
        <taxon>Ecdysozoa</taxon>
        <taxon>Arthropoda</taxon>
        <taxon>Hexapoda</taxon>
        <taxon>Insecta</taxon>
        <taxon>Pterygota</taxon>
        <taxon>Neoptera</taxon>
        <taxon>Endopterygota</taxon>
        <taxon>Coleoptera</taxon>
        <taxon>Polyphaga</taxon>
        <taxon>Cucujiformia</taxon>
        <taxon>Chrysomeloidea</taxon>
        <taxon>Chrysomelidae</taxon>
        <taxon>Bruchinae</taxon>
        <taxon>Bruchini</taxon>
        <taxon>Acanthoscelides</taxon>
    </lineage>
</organism>
<sequence length="185" mass="20612">MLKIMQWNARSAISNKNSLSHFLSHNNIDIALISESWFKPNQTVKFKGYSAVRTDRRDGKAGVAILVRQGITYSHIDFDGSFNNDIMVCGCRISSGNDHISFVSLYKPPNIHSTLSDWEAIITKASGSVVIGGDFNAHSAVWGSYREDATGRQILELCEESNLVILNSGPQQELLPLTFRLQRLI</sequence>
<evidence type="ECO:0000259" key="1">
    <source>
        <dbReference type="Pfam" id="PF14529"/>
    </source>
</evidence>
<dbReference type="SUPFAM" id="SSF56219">
    <property type="entry name" value="DNase I-like"/>
    <property type="match status" value="1"/>
</dbReference>
<reference evidence="2" key="1">
    <citation type="submission" date="2022-03" db="EMBL/GenBank/DDBJ databases">
        <authorList>
            <person name="Sayadi A."/>
        </authorList>
    </citation>
    <scope>NUCLEOTIDE SEQUENCE</scope>
</reference>
<dbReference type="Proteomes" id="UP001152888">
    <property type="component" value="Unassembled WGS sequence"/>
</dbReference>
<dbReference type="PANTHER" id="PTHR33273">
    <property type="entry name" value="DOMAIN-CONTAINING PROTEIN, PUTATIVE-RELATED"/>
    <property type="match status" value="1"/>
</dbReference>
<dbReference type="PANTHER" id="PTHR33273:SF4">
    <property type="entry name" value="ENDONUCLEASE_EXONUCLEASE_PHOSPHATASE DOMAIN-CONTAINING PROTEIN"/>
    <property type="match status" value="1"/>
</dbReference>
<dbReference type="InterPro" id="IPR036691">
    <property type="entry name" value="Endo/exonu/phosph_ase_sf"/>
</dbReference>
<accession>A0A9P0PVX7</accession>
<evidence type="ECO:0000313" key="2">
    <source>
        <dbReference type="EMBL" id="CAH2000340.1"/>
    </source>
</evidence>
<dbReference type="Gene3D" id="3.60.10.10">
    <property type="entry name" value="Endonuclease/exonuclease/phosphatase"/>
    <property type="match status" value="1"/>
</dbReference>
<name>A0A9P0PVX7_ACAOB</name>
<dbReference type="EMBL" id="CAKOFQ010007402">
    <property type="protein sequence ID" value="CAH2000340.1"/>
    <property type="molecule type" value="Genomic_DNA"/>
</dbReference>
<dbReference type="GO" id="GO:0003824">
    <property type="term" value="F:catalytic activity"/>
    <property type="evidence" value="ECO:0007669"/>
    <property type="project" value="InterPro"/>
</dbReference>
<gene>
    <name evidence="2" type="ORF">ACAOBT_LOCUS25509</name>
</gene>
<dbReference type="AlphaFoldDB" id="A0A9P0PVX7"/>